<sequence length="321" mass="35988">MVQKSKISNLSELLKDCPSNWGRWGKDDELGALNFLDNQEVLRGVKAVRQGKVFTLQVPIGSPKGDPVWPGRSSAIRVNVNDKGYYIAGKNKPLYGGLEYADDMIIMFLQGTTQIDALGHTWYDDKIWNGYDANETIGGLSKASVFPIAQKGIVGHGILIDVAWCKGVEALQAGEEITLNDLIECSKKEGIEIQKHDILLIRTGWIAQFFKKGPEEFYKNFLEPGLTYRKEVVDWFYKMEIPMLGTDTIANERTTHPETGIYLPLHAALMRNLGIVLNEILWLEDLAEDCRKDGQWDFLYAGAPLKIYKATGAPINPIVIK</sequence>
<keyword evidence="2" id="KW-1185">Reference proteome</keyword>
<proteinExistence type="predicted"/>
<name>A0AAX4L229_9CREN</name>
<dbReference type="Gene3D" id="3.50.30.50">
    <property type="entry name" value="Putative cyclase"/>
    <property type="match status" value="1"/>
</dbReference>
<protein>
    <submittedName>
        <fullName evidence="1">Cyclase family protein</fullName>
        <ecNumber evidence="1">3.5.-.-</ecNumber>
    </submittedName>
</protein>
<evidence type="ECO:0000313" key="1">
    <source>
        <dbReference type="EMBL" id="WWQ61005.1"/>
    </source>
</evidence>
<organism evidence="1 2">
    <name type="scientific">Sulfolobus tengchongensis</name>
    <dbReference type="NCBI Taxonomy" id="207809"/>
    <lineage>
        <taxon>Archaea</taxon>
        <taxon>Thermoproteota</taxon>
        <taxon>Thermoprotei</taxon>
        <taxon>Sulfolobales</taxon>
        <taxon>Sulfolobaceae</taxon>
        <taxon>Sulfolobus</taxon>
    </lineage>
</organism>
<dbReference type="EMBL" id="CP146016">
    <property type="protein sequence ID" value="WWQ61005.1"/>
    <property type="molecule type" value="Genomic_DNA"/>
</dbReference>
<dbReference type="GO" id="GO:0004061">
    <property type="term" value="F:arylformamidase activity"/>
    <property type="evidence" value="ECO:0007669"/>
    <property type="project" value="InterPro"/>
</dbReference>
<dbReference type="InterPro" id="IPR037175">
    <property type="entry name" value="KFase_sf"/>
</dbReference>
<dbReference type="Proteomes" id="UP001432202">
    <property type="component" value="Chromosome"/>
</dbReference>
<reference evidence="1 2" key="1">
    <citation type="submission" date="2024-02" db="EMBL/GenBank/DDBJ databases">
        <title>STSV induces naive adaptation in Sulfolobus.</title>
        <authorList>
            <person name="Xiang X."/>
            <person name="Song M."/>
        </authorList>
    </citation>
    <scope>NUCLEOTIDE SEQUENCE [LARGE SCALE GENOMIC DNA]</scope>
    <source>
        <strain evidence="1 2">RT2</strain>
    </source>
</reference>
<dbReference type="InterPro" id="IPR007325">
    <property type="entry name" value="KFase/CYL"/>
</dbReference>
<dbReference type="PANTHER" id="PTHR34861">
    <property type="match status" value="1"/>
</dbReference>
<dbReference type="SUPFAM" id="SSF102198">
    <property type="entry name" value="Putative cyclase"/>
    <property type="match status" value="1"/>
</dbReference>
<gene>
    <name evidence="1" type="ORF">V6M85_02680</name>
</gene>
<dbReference type="GO" id="GO:0019441">
    <property type="term" value="P:L-tryptophan catabolic process to kynurenine"/>
    <property type="evidence" value="ECO:0007669"/>
    <property type="project" value="InterPro"/>
</dbReference>
<dbReference type="Pfam" id="PF04199">
    <property type="entry name" value="Cyclase"/>
    <property type="match status" value="1"/>
</dbReference>
<evidence type="ECO:0000313" key="2">
    <source>
        <dbReference type="Proteomes" id="UP001432202"/>
    </source>
</evidence>
<dbReference type="RefSeq" id="WP_338602667.1">
    <property type="nucleotide sequence ID" value="NZ_CP146016.1"/>
</dbReference>
<keyword evidence="1" id="KW-0378">Hydrolase</keyword>
<dbReference type="GeneID" id="89335638"/>
<dbReference type="PANTHER" id="PTHR34861:SF10">
    <property type="entry name" value="CYCLASE"/>
    <property type="match status" value="1"/>
</dbReference>
<dbReference type="EC" id="3.5.-.-" evidence="1"/>
<dbReference type="AlphaFoldDB" id="A0AAX4L229"/>
<accession>A0AAX4L229</accession>